<accession>V6KQ98</accession>
<organism evidence="5 6">
    <name type="scientific">Streptomyces roseochromogenus subsp. oscitans DS 12.976</name>
    <dbReference type="NCBI Taxonomy" id="1352936"/>
    <lineage>
        <taxon>Bacteria</taxon>
        <taxon>Bacillati</taxon>
        <taxon>Actinomycetota</taxon>
        <taxon>Actinomycetes</taxon>
        <taxon>Kitasatosporales</taxon>
        <taxon>Streptomycetaceae</taxon>
        <taxon>Streptomyces</taxon>
    </lineage>
</organism>
<dbReference type="GO" id="GO:0000162">
    <property type="term" value="P:L-tryptophan biosynthetic process"/>
    <property type="evidence" value="ECO:0007669"/>
    <property type="project" value="UniProtKB-UniRule"/>
</dbReference>
<dbReference type="GO" id="GO:0004049">
    <property type="term" value="F:anthranilate synthase activity"/>
    <property type="evidence" value="ECO:0007669"/>
    <property type="project" value="UniProtKB-UniRule"/>
</dbReference>
<evidence type="ECO:0000313" key="5">
    <source>
        <dbReference type="EMBL" id="EST34188.1"/>
    </source>
</evidence>
<sequence>MSSLDITGVPTAAPVDLRWSTASGVEVRLTACHAGSAQAVRARLETALDERRGMLLFRGHDRVLGYVDPPLELSVESTELTVRALNDRGRVLIPALRTVLAGHLLLEPGTNDTLRGRARPTSGVFAEEDRTRNAGVFGAVRAVLRGLSASEDSLLGLYGAFGYDLIFQVDPVERHQERRTGDRDLVLHLPDEIWELDLRQDLAVRHRYDFTFAGADTGGLPRTSPVQPFVPGAPLAARDHAPGEYAQVVAKAMPLFRSGDLFEVVPSQVFRRPCPTPPSDVFRRLRLRNPAPHSLLMNLGEREYLVGASPEMFVRVRHEPGAEGNRSVIESSPISGTIARGQDALEDARRIRELLGSVKEESELTMCTDVDRNDKARVCEPGSVEVVDRRRIEMYSALIHTVDRVRGVLRRDRDALDGFLAHLWAVTVTGAPKLAAVDFIEHAERSPRRWYGGAVGRLGFDGTLDTVLTLRTVHILDGVAAVRAGATLLHDSSPEAEEAETELKARALLEVLDEPAVRPAPVTRVRARGVGAGVRVLMVDHRDSFAHCLADHLRQTAAEVTTFRSGSHLPVLREQRPDLLVLSPGPGRPEDFGMARTLAEAERLGVAVFGVCLGLQGMIEYCGGTLDVLGRPVHGKPSAVRVTDPGSRLLAGLPEQFEVGRYHSLYAPVDSVPAELRVTAATEDGVTMAVEHRERPWAAVQFHPESIMSARGAAGRRIVDNAVSSLTAATLRQTGAARP</sequence>
<dbReference type="PIRSF" id="PIRSF036934">
    <property type="entry name" value="TrpE-G"/>
    <property type="match status" value="1"/>
</dbReference>
<evidence type="ECO:0000259" key="3">
    <source>
        <dbReference type="Pfam" id="PF00117"/>
    </source>
</evidence>
<dbReference type="PRINTS" id="PR00097">
    <property type="entry name" value="ANTSNTHASEII"/>
</dbReference>
<dbReference type="PATRIC" id="fig|1352936.5.peg.2396"/>
<dbReference type="InterPro" id="IPR010112">
    <property type="entry name" value="TrpE-G_bact"/>
</dbReference>
<dbReference type="UniPathway" id="UPA00035">
    <property type="reaction ID" value="UER00040"/>
</dbReference>
<gene>
    <name evidence="5" type="ORF">M878_11290</name>
</gene>
<dbReference type="Gene3D" id="3.60.120.10">
    <property type="entry name" value="Anthranilate synthase"/>
    <property type="match status" value="1"/>
</dbReference>
<keyword evidence="2" id="KW-0456">Lyase</keyword>
<comment type="pathway">
    <text evidence="2">Amino-acid biosynthesis; L-tryptophan biosynthesis; L-tryptophan from chorismate: step 1/5.</text>
</comment>
<evidence type="ECO:0000313" key="6">
    <source>
        <dbReference type="Proteomes" id="UP000017984"/>
    </source>
</evidence>
<feature type="domain" description="Chorismate-utilising enzyme C-terminal" evidence="4">
    <location>
        <begin position="244"/>
        <end position="504"/>
    </location>
</feature>
<comment type="caution">
    <text evidence="5">The sequence shown here is derived from an EMBL/GenBank/DDBJ whole genome shotgun (WGS) entry which is preliminary data.</text>
</comment>
<dbReference type="InterPro" id="IPR015890">
    <property type="entry name" value="Chorismate_C"/>
</dbReference>
<dbReference type="InterPro" id="IPR006221">
    <property type="entry name" value="TrpG/PapA_dom"/>
</dbReference>
<dbReference type="PROSITE" id="PS51273">
    <property type="entry name" value="GATASE_TYPE_1"/>
    <property type="match status" value="1"/>
</dbReference>
<feature type="domain" description="Glutamine amidotransferase" evidence="3">
    <location>
        <begin position="537"/>
        <end position="713"/>
    </location>
</feature>
<dbReference type="AlphaFoldDB" id="V6KQ98"/>
<dbReference type="Pfam" id="PF00425">
    <property type="entry name" value="Chorismate_bind"/>
    <property type="match status" value="1"/>
</dbReference>
<dbReference type="PANTHER" id="PTHR11236">
    <property type="entry name" value="AMINOBENZOATE/ANTHRANILATE SYNTHASE"/>
    <property type="match status" value="1"/>
</dbReference>
<dbReference type="NCBIfam" id="NF010081">
    <property type="entry name" value="PRK13566.1"/>
    <property type="match status" value="1"/>
</dbReference>
<reference evidence="5 6" key="1">
    <citation type="journal article" date="2014" name="Genome Announc.">
        <title>Draft Genome Sequence of Streptomyces roseochromogenes subsp. oscitans DS 12.976, Producer of the Aminocoumarin Antibiotic Clorobiocin.</title>
        <authorList>
            <person name="Ruckert C."/>
            <person name="Kalinowski J."/>
            <person name="Heide L."/>
            <person name="Apel A.K."/>
        </authorList>
    </citation>
    <scope>NUCLEOTIDE SEQUENCE [LARGE SCALE GENOMIC DNA]</scope>
    <source>
        <strain evidence="5 6">DS 12.976</strain>
    </source>
</reference>
<proteinExistence type="predicted"/>
<dbReference type="SUPFAM" id="SSF52317">
    <property type="entry name" value="Class I glutamine amidotransferase-like"/>
    <property type="match status" value="1"/>
</dbReference>
<name>V6KQ98_STRRC</name>
<dbReference type="Proteomes" id="UP000017984">
    <property type="component" value="Chromosome"/>
</dbReference>
<dbReference type="SUPFAM" id="SSF56322">
    <property type="entry name" value="ADC synthase"/>
    <property type="match status" value="1"/>
</dbReference>
<dbReference type="NCBIfam" id="TIGR01815">
    <property type="entry name" value="TrpE-clade3"/>
    <property type="match status" value="1"/>
</dbReference>
<dbReference type="InterPro" id="IPR005801">
    <property type="entry name" value="ADC_synthase"/>
</dbReference>
<dbReference type="STRING" id="1352936.M878_11290"/>
<evidence type="ECO:0000256" key="1">
    <source>
        <dbReference type="ARBA" id="ARBA00022962"/>
    </source>
</evidence>
<dbReference type="HOGENOM" id="CLU_006493_3_0_11"/>
<dbReference type="PRINTS" id="PR00096">
    <property type="entry name" value="GATASE"/>
</dbReference>
<keyword evidence="2" id="KW-0822">Tryptophan biosynthesis</keyword>
<dbReference type="InterPro" id="IPR029062">
    <property type="entry name" value="Class_I_gatase-like"/>
</dbReference>
<dbReference type="EMBL" id="AWQX01000087">
    <property type="protein sequence ID" value="EST34188.1"/>
    <property type="molecule type" value="Genomic_DNA"/>
</dbReference>
<dbReference type="InterPro" id="IPR019999">
    <property type="entry name" value="Anth_synth_I-like"/>
</dbReference>
<dbReference type="EC" id="4.1.3.27" evidence="2"/>
<dbReference type="CDD" id="cd01743">
    <property type="entry name" value="GATase1_Anthranilate_Synthase"/>
    <property type="match status" value="1"/>
</dbReference>
<dbReference type="Pfam" id="PF00117">
    <property type="entry name" value="GATase"/>
    <property type="match status" value="1"/>
</dbReference>
<dbReference type="OrthoDB" id="3518032at2"/>
<dbReference type="RefSeq" id="WP_023546233.1">
    <property type="nucleotide sequence ID" value="NZ_CM002285.1"/>
</dbReference>
<evidence type="ECO:0000256" key="2">
    <source>
        <dbReference type="PIRNR" id="PIRNR036934"/>
    </source>
</evidence>
<protein>
    <recommendedName>
        <fullName evidence="2">Anthranilate synthase</fullName>
        <ecNumber evidence="2">4.1.3.27</ecNumber>
    </recommendedName>
</protein>
<dbReference type="PANTHER" id="PTHR11236:SF9">
    <property type="entry name" value="ANTHRANILATE SYNTHASE COMPONENT 1"/>
    <property type="match status" value="1"/>
</dbReference>
<dbReference type="Gene3D" id="3.40.50.880">
    <property type="match status" value="1"/>
</dbReference>
<dbReference type="InterPro" id="IPR017926">
    <property type="entry name" value="GATASE"/>
</dbReference>
<comment type="catalytic activity">
    <reaction evidence="2">
        <text>chorismate + L-glutamine = anthranilate + pyruvate + L-glutamate + H(+)</text>
        <dbReference type="Rhea" id="RHEA:21732"/>
        <dbReference type="ChEBI" id="CHEBI:15361"/>
        <dbReference type="ChEBI" id="CHEBI:15378"/>
        <dbReference type="ChEBI" id="CHEBI:16567"/>
        <dbReference type="ChEBI" id="CHEBI:29748"/>
        <dbReference type="ChEBI" id="CHEBI:29985"/>
        <dbReference type="ChEBI" id="CHEBI:58359"/>
        <dbReference type="EC" id="4.1.3.27"/>
    </reaction>
</comment>
<keyword evidence="1" id="KW-0315">Glutamine amidotransferase</keyword>
<evidence type="ECO:0000259" key="4">
    <source>
        <dbReference type="Pfam" id="PF00425"/>
    </source>
</evidence>
<keyword evidence="2" id="KW-0028">Amino-acid biosynthesis</keyword>
<keyword evidence="2" id="KW-0057">Aromatic amino acid biosynthesis</keyword>
<keyword evidence="6" id="KW-1185">Reference proteome</keyword>